<feature type="compositionally biased region" description="Polar residues" evidence="1">
    <location>
        <begin position="100"/>
        <end position="115"/>
    </location>
</feature>
<sequence>MCLPIRSPVPFLDFPARIVLSKKATQGQTKAKIVASPPKAKSDSGQTSEQLTKDGYLVSIESNKPAVSEQVSNAILISSMNQKPDNETSGFEMNEEKNAESNSQEDANEYNESSHSYGSSDLEDYSSYLSTMQGTASSFKRKSQLIESYYTANGRKQFEESNMDPTPTFQIDGSFKSSTSEPSLNNEIPGLSSTKTSCESNGLSISHEVLTESHNLRETNAFQDQVRSIVTPTKDNKEWNSEAECRRIASTAECPSTGKKYIKSKFIILKGEIIDQWLEIKRKTGYGEMSDPDFVHYLLRLEERRQDMVTKARAANLDLDVNNNSSCLPATSSHSDVQCTDLPDGQKQGSINIDGLSSPSSSSGTLSVGGSPDKSWSEVSASLSDEKRGKRPLDPTYMLSPPSAKKPRFFSDATQKQMRWAAQVLR</sequence>
<evidence type="ECO:0000313" key="3">
    <source>
        <dbReference type="Proteomes" id="UP001164746"/>
    </source>
</evidence>
<feature type="region of interest" description="Disordered" evidence="1">
    <location>
        <begin position="23"/>
        <end position="51"/>
    </location>
</feature>
<feature type="region of interest" description="Disordered" evidence="1">
    <location>
        <begin position="79"/>
        <end position="119"/>
    </location>
</feature>
<gene>
    <name evidence="2" type="ORF">MAR_026403</name>
</gene>
<feature type="compositionally biased region" description="Basic and acidic residues" evidence="1">
    <location>
        <begin position="384"/>
        <end position="393"/>
    </location>
</feature>
<dbReference type="Proteomes" id="UP001164746">
    <property type="component" value="Chromosome 8"/>
</dbReference>
<evidence type="ECO:0000313" key="2">
    <source>
        <dbReference type="EMBL" id="WAR12223.1"/>
    </source>
</evidence>
<dbReference type="EMBL" id="CP111019">
    <property type="protein sequence ID" value="WAR12223.1"/>
    <property type="molecule type" value="Genomic_DNA"/>
</dbReference>
<feature type="compositionally biased region" description="Polar residues" evidence="1">
    <location>
        <begin position="329"/>
        <end position="338"/>
    </location>
</feature>
<name>A0ABY7EQK0_MYAAR</name>
<feature type="compositionally biased region" description="Low complexity" evidence="1">
    <location>
        <begin position="355"/>
        <end position="372"/>
    </location>
</feature>
<keyword evidence="3" id="KW-1185">Reference proteome</keyword>
<feature type="compositionally biased region" description="Polar residues" evidence="1">
    <location>
        <begin position="79"/>
        <end position="91"/>
    </location>
</feature>
<feature type="region of interest" description="Disordered" evidence="1">
    <location>
        <begin position="175"/>
        <end position="196"/>
    </location>
</feature>
<protein>
    <submittedName>
        <fullName evidence="2">Uncharacterized protein</fullName>
    </submittedName>
</protein>
<organism evidence="2 3">
    <name type="scientific">Mya arenaria</name>
    <name type="common">Soft-shell clam</name>
    <dbReference type="NCBI Taxonomy" id="6604"/>
    <lineage>
        <taxon>Eukaryota</taxon>
        <taxon>Metazoa</taxon>
        <taxon>Spiralia</taxon>
        <taxon>Lophotrochozoa</taxon>
        <taxon>Mollusca</taxon>
        <taxon>Bivalvia</taxon>
        <taxon>Autobranchia</taxon>
        <taxon>Heteroconchia</taxon>
        <taxon>Euheterodonta</taxon>
        <taxon>Imparidentia</taxon>
        <taxon>Neoheterodontei</taxon>
        <taxon>Myida</taxon>
        <taxon>Myoidea</taxon>
        <taxon>Myidae</taxon>
        <taxon>Mya</taxon>
    </lineage>
</organism>
<proteinExistence type="predicted"/>
<reference evidence="2" key="1">
    <citation type="submission" date="2022-11" db="EMBL/GenBank/DDBJ databases">
        <title>Centuries of genome instability and evolution in soft-shell clam transmissible cancer (bioRxiv).</title>
        <authorList>
            <person name="Hart S.F.M."/>
            <person name="Yonemitsu M.A."/>
            <person name="Giersch R.M."/>
            <person name="Beal B.F."/>
            <person name="Arriagada G."/>
            <person name="Davis B.W."/>
            <person name="Ostrander E.A."/>
            <person name="Goff S.P."/>
            <person name="Metzger M.J."/>
        </authorList>
    </citation>
    <scope>NUCLEOTIDE SEQUENCE</scope>
    <source>
        <strain evidence="2">MELC-2E11</strain>
        <tissue evidence="2">Siphon/mantle</tissue>
    </source>
</reference>
<accession>A0ABY7EQK0</accession>
<feature type="region of interest" description="Disordered" evidence="1">
    <location>
        <begin position="329"/>
        <end position="415"/>
    </location>
</feature>
<feature type="non-terminal residue" evidence="2">
    <location>
        <position position="426"/>
    </location>
</feature>
<evidence type="ECO:0000256" key="1">
    <source>
        <dbReference type="SAM" id="MobiDB-lite"/>
    </source>
</evidence>